<comment type="caution">
    <text evidence="1">The sequence shown here is derived from an EMBL/GenBank/DDBJ whole genome shotgun (WGS) entry which is preliminary data.</text>
</comment>
<keyword evidence="2" id="KW-1185">Reference proteome</keyword>
<protein>
    <submittedName>
        <fullName evidence="1">Uncharacterized protein</fullName>
    </submittedName>
</protein>
<evidence type="ECO:0000313" key="1">
    <source>
        <dbReference type="EMBL" id="GFY77008.1"/>
    </source>
</evidence>
<sequence>MLMAYILLSKVDKSNSTVSTTLPFSAAAHDTDLLFSFDGSSLCTWIRTSSTVFTSSHRVCNNSCISGISTAFAQKHVFHLNYPKNNQSQKKVSKTNKYTDIHSTMIENYNDITFTNLIFSVRKSYR</sequence>
<organism evidence="1 2">
    <name type="scientific">Trichonephila inaurata madagascariensis</name>
    <dbReference type="NCBI Taxonomy" id="2747483"/>
    <lineage>
        <taxon>Eukaryota</taxon>
        <taxon>Metazoa</taxon>
        <taxon>Ecdysozoa</taxon>
        <taxon>Arthropoda</taxon>
        <taxon>Chelicerata</taxon>
        <taxon>Arachnida</taxon>
        <taxon>Araneae</taxon>
        <taxon>Araneomorphae</taxon>
        <taxon>Entelegynae</taxon>
        <taxon>Araneoidea</taxon>
        <taxon>Nephilidae</taxon>
        <taxon>Trichonephila</taxon>
        <taxon>Trichonephila inaurata</taxon>
    </lineage>
</organism>
<proteinExistence type="predicted"/>
<dbReference type="AlphaFoldDB" id="A0A8X6YU31"/>
<reference evidence="1" key="1">
    <citation type="submission" date="2020-08" db="EMBL/GenBank/DDBJ databases">
        <title>Multicomponent nature underlies the extraordinary mechanical properties of spider dragline silk.</title>
        <authorList>
            <person name="Kono N."/>
            <person name="Nakamura H."/>
            <person name="Mori M."/>
            <person name="Yoshida Y."/>
            <person name="Ohtoshi R."/>
            <person name="Malay A.D."/>
            <person name="Moran D.A.P."/>
            <person name="Tomita M."/>
            <person name="Numata K."/>
            <person name="Arakawa K."/>
        </authorList>
    </citation>
    <scope>NUCLEOTIDE SEQUENCE</scope>
</reference>
<gene>
    <name evidence="1" type="ORF">TNIN_273421</name>
</gene>
<evidence type="ECO:0000313" key="2">
    <source>
        <dbReference type="Proteomes" id="UP000886998"/>
    </source>
</evidence>
<dbReference type="Proteomes" id="UP000886998">
    <property type="component" value="Unassembled WGS sequence"/>
</dbReference>
<dbReference type="EMBL" id="BMAV01022264">
    <property type="protein sequence ID" value="GFY77008.1"/>
    <property type="molecule type" value="Genomic_DNA"/>
</dbReference>
<name>A0A8X6YU31_9ARAC</name>
<accession>A0A8X6YU31</accession>